<sequence>MVVFLSSNLPSKPKLSLTFMQVALCTVVSVGAELRGGVALCSLILPFVLKLSETSHWHPLRLLLPVTLSCSMGLFFSVSSPANSLLMAKERINISNLVRRQKFTHLHQVNHDEWAKHWGPLLP</sequence>
<dbReference type="Proteomes" id="UP000821853">
    <property type="component" value="Chromosome 3"/>
</dbReference>
<accession>A0A9J6G379</accession>
<dbReference type="AlphaFoldDB" id="A0A9J6G379"/>
<evidence type="ECO:0000313" key="2">
    <source>
        <dbReference type="Proteomes" id="UP000821853"/>
    </source>
</evidence>
<dbReference type="OrthoDB" id="8044023at2759"/>
<gene>
    <name evidence="1" type="ORF">HPB48_019678</name>
</gene>
<dbReference type="VEuPathDB" id="VectorBase:HLOH_064058"/>
<proteinExistence type="predicted"/>
<comment type="caution">
    <text evidence="1">The sequence shown here is derived from an EMBL/GenBank/DDBJ whole genome shotgun (WGS) entry which is preliminary data.</text>
</comment>
<evidence type="ECO:0000313" key="1">
    <source>
        <dbReference type="EMBL" id="KAH9369531.1"/>
    </source>
</evidence>
<dbReference type="EMBL" id="JABSTR010000005">
    <property type="protein sequence ID" value="KAH9369531.1"/>
    <property type="molecule type" value="Genomic_DNA"/>
</dbReference>
<keyword evidence="2" id="KW-1185">Reference proteome</keyword>
<organism evidence="1 2">
    <name type="scientific">Haemaphysalis longicornis</name>
    <name type="common">Bush tick</name>
    <dbReference type="NCBI Taxonomy" id="44386"/>
    <lineage>
        <taxon>Eukaryota</taxon>
        <taxon>Metazoa</taxon>
        <taxon>Ecdysozoa</taxon>
        <taxon>Arthropoda</taxon>
        <taxon>Chelicerata</taxon>
        <taxon>Arachnida</taxon>
        <taxon>Acari</taxon>
        <taxon>Parasitiformes</taxon>
        <taxon>Ixodida</taxon>
        <taxon>Ixodoidea</taxon>
        <taxon>Ixodidae</taxon>
        <taxon>Haemaphysalinae</taxon>
        <taxon>Haemaphysalis</taxon>
    </lineage>
</organism>
<protein>
    <submittedName>
        <fullName evidence="1">Uncharacterized protein</fullName>
    </submittedName>
</protein>
<reference evidence="1 2" key="1">
    <citation type="journal article" date="2020" name="Cell">
        <title>Large-Scale Comparative Analyses of Tick Genomes Elucidate Their Genetic Diversity and Vector Capacities.</title>
        <authorList>
            <consortium name="Tick Genome and Microbiome Consortium (TIGMIC)"/>
            <person name="Jia N."/>
            <person name="Wang J."/>
            <person name="Shi W."/>
            <person name="Du L."/>
            <person name="Sun Y."/>
            <person name="Zhan W."/>
            <person name="Jiang J.F."/>
            <person name="Wang Q."/>
            <person name="Zhang B."/>
            <person name="Ji P."/>
            <person name="Bell-Sakyi L."/>
            <person name="Cui X.M."/>
            <person name="Yuan T.T."/>
            <person name="Jiang B.G."/>
            <person name="Yang W.F."/>
            <person name="Lam T.T."/>
            <person name="Chang Q.C."/>
            <person name="Ding S.J."/>
            <person name="Wang X.J."/>
            <person name="Zhu J.G."/>
            <person name="Ruan X.D."/>
            <person name="Zhao L."/>
            <person name="Wei J.T."/>
            <person name="Ye R.Z."/>
            <person name="Que T.C."/>
            <person name="Du C.H."/>
            <person name="Zhou Y.H."/>
            <person name="Cheng J.X."/>
            <person name="Dai P.F."/>
            <person name="Guo W.B."/>
            <person name="Han X.H."/>
            <person name="Huang E.J."/>
            <person name="Li L.F."/>
            <person name="Wei W."/>
            <person name="Gao Y.C."/>
            <person name="Liu J.Z."/>
            <person name="Shao H.Z."/>
            <person name="Wang X."/>
            <person name="Wang C.C."/>
            <person name="Yang T.C."/>
            <person name="Huo Q.B."/>
            <person name="Li W."/>
            <person name="Chen H.Y."/>
            <person name="Chen S.E."/>
            <person name="Zhou L.G."/>
            <person name="Ni X.B."/>
            <person name="Tian J.H."/>
            <person name="Sheng Y."/>
            <person name="Liu T."/>
            <person name="Pan Y.S."/>
            <person name="Xia L.Y."/>
            <person name="Li J."/>
            <person name="Zhao F."/>
            <person name="Cao W.C."/>
        </authorList>
    </citation>
    <scope>NUCLEOTIDE SEQUENCE [LARGE SCALE GENOMIC DNA]</scope>
    <source>
        <strain evidence="1">HaeL-2018</strain>
    </source>
</reference>
<name>A0A9J6G379_HAELO</name>